<dbReference type="InterPro" id="IPR013780">
    <property type="entry name" value="Glyco_hydro_b"/>
</dbReference>
<evidence type="ECO:0000313" key="6">
    <source>
        <dbReference type="Proteomes" id="UP000614216"/>
    </source>
</evidence>
<dbReference type="SMART" id="SM00642">
    <property type="entry name" value="Aamy"/>
    <property type="match status" value="1"/>
</dbReference>
<evidence type="ECO:0000256" key="3">
    <source>
        <dbReference type="ARBA" id="ARBA00023295"/>
    </source>
</evidence>
<comment type="similarity">
    <text evidence="1">Belongs to the glycosyl hydrolase 13 family.</text>
</comment>
<reference evidence="5" key="1">
    <citation type="submission" date="2021-01" db="EMBL/GenBank/DDBJ databases">
        <title>Fulvivirga kasyanovii gen. nov., sp nov., a novel member of the phylum Bacteroidetes isolated from seawater in a mussel farm.</title>
        <authorList>
            <person name="Zhao L.-H."/>
            <person name="Wang Z.-J."/>
        </authorList>
    </citation>
    <scope>NUCLEOTIDE SEQUENCE</scope>
    <source>
        <strain evidence="5">29W222</strain>
    </source>
</reference>
<keyword evidence="2" id="KW-0378">Hydrolase</keyword>
<dbReference type="InterPro" id="IPR045857">
    <property type="entry name" value="O16G_dom_2"/>
</dbReference>
<protein>
    <submittedName>
        <fullName evidence="5">Alpha-glucosidase</fullName>
    </submittedName>
</protein>
<dbReference type="Gene3D" id="2.60.40.1180">
    <property type="entry name" value="Golgi alpha-mannosidase II"/>
    <property type="match status" value="1"/>
</dbReference>
<dbReference type="CDD" id="cd11333">
    <property type="entry name" value="AmyAc_SI_OligoGlu_DGase"/>
    <property type="match status" value="1"/>
</dbReference>
<comment type="caution">
    <text evidence="5">The sequence shown here is derived from an EMBL/GenBank/DDBJ whole genome shotgun (WGS) entry which is preliminary data.</text>
</comment>
<dbReference type="Proteomes" id="UP000614216">
    <property type="component" value="Unassembled WGS sequence"/>
</dbReference>
<dbReference type="FunFam" id="3.90.400.10:FF:000002">
    <property type="entry name" value="Sucrose isomerase"/>
    <property type="match status" value="1"/>
</dbReference>
<dbReference type="NCBIfam" id="NF008183">
    <property type="entry name" value="PRK10933.1"/>
    <property type="match status" value="1"/>
</dbReference>
<dbReference type="PANTHER" id="PTHR10357:SF184">
    <property type="entry name" value="OLIGO-1,6-GLUCOSIDASE 1"/>
    <property type="match status" value="1"/>
</dbReference>
<dbReference type="InterPro" id="IPR017853">
    <property type="entry name" value="GH"/>
</dbReference>
<dbReference type="Pfam" id="PF00128">
    <property type="entry name" value="Alpha-amylase"/>
    <property type="match status" value="1"/>
</dbReference>
<keyword evidence="6" id="KW-1185">Reference proteome</keyword>
<dbReference type="SUPFAM" id="SSF51445">
    <property type="entry name" value="(Trans)glycosidases"/>
    <property type="match status" value="1"/>
</dbReference>
<proteinExistence type="inferred from homology"/>
<dbReference type="Gene3D" id="3.20.20.80">
    <property type="entry name" value="Glycosidases"/>
    <property type="match status" value="1"/>
</dbReference>
<dbReference type="GO" id="GO:0004556">
    <property type="term" value="F:alpha-amylase activity"/>
    <property type="evidence" value="ECO:0007669"/>
    <property type="project" value="TreeGrafter"/>
</dbReference>
<dbReference type="SUPFAM" id="SSF51011">
    <property type="entry name" value="Glycosyl hydrolase domain"/>
    <property type="match status" value="1"/>
</dbReference>
<evidence type="ECO:0000256" key="2">
    <source>
        <dbReference type="ARBA" id="ARBA00022801"/>
    </source>
</evidence>
<dbReference type="FunFam" id="3.20.20.80:FF:000064">
    <property type="entry name" value="Oligo-1,6-glucosidase"/>
    <property type="match status" value="2"/>
</dbReference>
<dbReference type="RefSeq" id="WP_202858599.1">
    <property type="nucleotide sequence ID" value="NZ_JAEUGD010000066.1"/>
</dbReference>
<gene>
    <name evidence="5" type="ORF">JMN32_22345</name>
</gene>
<organism evidence="5 6">
    <name type="scientific">Fulvivirga marina</name>
    <dbReference type="NCBI Taxonomy" id="2494733"/>
    <lineage>
        <taxon>Bacteria</taxon>
        <taxon>Pseudomonadati</taxon>
        <taxon>Bacteroidota</taxon>
        <taxon>Cytophagia</taxon>
        <taxon>Cytophagales</taxon>
        <taxon>Fulvivirgaceae</taxon>
        <taxon>Fulvivirga</taxon>
    </lineage>
</organism>
<accession>A0A937FZT4</accession>
<dbReference type="GO" id="GO:0009313">
    <property type="term" value="P:oligosaccharide catabolic process"/>
    <property type="evidence" value="ECO:0007669"/>
    <property type="project" value="TreeGrafter"/>
</dbReference>
<evidence type="ECO:0000256" key="1">
    <source>
        <dbReference type="ARBA" id="ARBA00008061"/>
    </source>
</evidence>
<feature type="domain" description="Glycosyl hydrolase family 13 catalytic" evidence="4">
    <location>
        <begin position="13"/>
        <end position="417"/>
    </location>
</feature>
<evidence type="ECO:0000259" key="4">
    <source>
        <dbReference type="SMART" id="SM00642"/>
    </source>
</evidence>
<dbReference type="FunFam" id="2.60.40.1180:FF:000007">
    <property type="entry name" value="Sucrose isomerase"/>
    <property type="match status" value="1"/>
</dbReference>
<dbReference type="PANTHER" id="PTHR10357">
    <property type="entry name" value="ALPHA-AMYLASE FAMILY MEMBER"/>
    <property type="match status" value="1"/>
</dbReference>
<dbReference type="Gene3D" id="3.90.400.10">
    <property type="entry name" value="Oligo-1,6-glucosidase, Domain 2"/>
    <property type="match status" value="1"/>
</dbReference>
<keyword evidence="3" id="KW-0326">Glycosidase</keyword>
<dbReference type="AlphaFoldDB" id="A0A937FZT4"/>
<evidence type="ECO:0000313" key="5">
    <source>
        <dbReference type="EMBL" id="MBL6449069.1"/>
    </source>
</evidence>
<dbReference type="InterPro" id="IPR006047">
    <property type="entry name" value="GH13_cat_dom"/>
</dbReference>
<name>A0A937FZT4_9BACT</name>
<sequence>MERTWWKESVVYQIYPRSYRDSNNDGIGDIPGIISKLDYIKSLGVDIIWICPVYKSPNDDNGYDISDYRDIMDEFGTMSDFDTLLSEVHQRKMRLVMDLVPNHTSDEHFWFQESRKSKDNPYRDYYYWKPAKNGQPPTNWPSFFGGSVWEYDPLTEEYYLHLFSKKQPDLNWENPKVRQEIYDVMKFWFDKGIDGLRMDVVSLISKNTDFPDANIKDFNAIINRYYANGPRVHEFLREMQQEVLSQYDIMTVGEGPGIDLDNGINYVDESRKELNMIFHFGHMFMDNGPGGKYDPVEWDLVDFKNVFNAWDEKLNAKGWGSIFLGNHDFPRMVSRFGNDKTYWKQSAKLLSTLLLSMRGTTYIYQGDEIGMTNVIHHSIDDYRDIETLNSWKKAETEGKSMDDFMELVHLQSRDNARTPIQWDASDHGGFSSVEPWLKVNPNFTEINVEIQQSDHDSILNYYRKMIAFRKDNPTLVYGDYRCLLKDDRHIYAYERFDSDGHFLVVLNFSEDNRLFNEKVGDNLELLINNYEQENEASVLRPWEAKLFKVS</sequence>
<dbReference type="EMBL" id="JAEUGD010000066">
    <property type="protein sequence ID" value="MBL6449069.1"/>
    <property type="molecule type" value="Genomic_DNA"/>
</dbReference>